<feature type="compositionally biased region" description="Polar residues" evidence="1">
    <location>
        <begin position="54"/>
        <end position="63"/>
    </location>
</feature>
<evidence type="ECO:0000313" key="4">
    <source>
        <dbReference type="Proteomes" id="UP001501074"/>
    </source>
</evidence>
<feature type="region of interest" description="Disordered" evidence="1">
    <location>
        <begin position="54"/>
        <end position="145"/>
    </location>
</feature>
<organism evidence="3 4">
    <name type="scientific">Kineosporia mesophila</name>
    <dbReference type="NCBI Taxonomy" id="566012"/>
    <lineage>
        <taxon>Bacteria</taxon>
        <taxon>Bacillati</taxon>
        <taxon>Actinomycetota</taxon>
        <taxon>Actinomycetes</taxon>
        <taxon>Kineosporiales</taxon>
        <taxon>Kineosporiaceae</taxon>
        <taxon>Kineosporia</taxon>
    </lineage>
</organism>
<proteinExistence type="predicted"/>
<dbReference type="CDD" id="cd00413">
    <property type="entry name" value="Glyco_hydrolase_16"/>
    <property type="match status" value="1"/>
</dbReference>
<name>A0ABP6ZBL5_9ACTN</name>
<gene>
    <name evidence="3" type="ORF">GCM10022223_20470</name>
</gene>
<evidence type="ECO:0000313" key="3">
    <source>
        <dbReference type="EMBL" id="GAA3604710.1"/>
    </source>
</evidence>
<dbReference type="EMBL" id="BAAAZO010000003">
    <property type="protein sequence ID" value="GAA3604710.1"/>
    <property type="molecule type" value="Genomic_DNA"/>
</dbReference>
<accession>A0ABP6ZBL5</accession>
<dbReference type="Pfam" id="PF00722">
    <property type="entry name" value="Glyco_hydro_16"/>
    <property type="match status" value="2"/>
</dbReference>
<dbReference type="InterPro" id="IPR013320">
    <property type="entry name" value="ConA-like_dom_sf"/>
</dbReference>
<feature type="compositionally biased region" description="Low complexity" evidence="1">
    <location>
        <begin position="95"/>
        <end position="135"/>
    </location>
</feature>
<feature type="region of interest" description="Disordered" evidence="1">
    <location>
        <begin position="1"/>
        <end position="28"/>
    </location>
</feature>
<protein>
    <recommendedName>
        <fullName evidence="2">GH16 domain-containing protein</fullName>
    </recommendedName>
</protein>
<evidence type="ECO:0000259" key="2">
    <source>
        <dbReference type="PROSITE" id="PS51762"/>
    </source>
</evidence>
<feature type="compositionally biased region" description="Polar residues" evidence="1">
    <location>
        <begin position="393"/>
        <end position="414"/>
    </location>
</feature>
<dbReference type="Proteomes" id="UP001501074">
    <property type="component" value="Unassembled WGS sequence"/>
</dbReference>
<reference evidence="4" key="1">
    <citation type="journal article" date="2019" name="Int. J. Syst. Evol. Microbiol.">
        <title>The Global Catalogue of Microorganisms (GCM) 10K type strain sequencing project: providing services to taxonomists for standard genome sequencing and annotation.</title>
        <authorList>
            <consortium name="The Broad Institute Genomics Platform"/>
            <consortium name="The Broad Institute Genome Sequencing Center for Infectious Disease"/>
            <person name="Wu L."/>
            <person name="Ma J."/>
        </authorList>
    </citation>
    <scope>NUCLEOTIDE SEQUENCE [LARGE SCALE GENOMIC DNA]</scope>
    <source>
        <strain evidence="4">JCM 16902</strain>
    </source>
</reference>
<feature type="region of interest" description="Disordered" evidence="1">
    <location>
        <begin position="390"/>
        <end position="414"/>
    </location>
</feature>
<feature type="domain" description="GH16" evidence="2">
    <location>
        <begin position="109"/>
        <end position="414"/>
    </location>
</feature>
<feature type="compositionally biased region" description="Basic residues" evidence="1">
    <location>
        <begin position="85"/>
        <end position="94"/>
    </location>
</feature>
<keyword evidence="4" id="KW-1185">Reference proteome</keyword>
<sequence>MRPAARSRSEALNPMNEVRNRRSVKNSRRRRVYLVSASLTALVLTAGGTAMAVQQTKTTTPDDASTVAYGKRSAYPASDGAAQRVQKKHRKKRPTTTPTQTATAEPSASTSSASTEPTAPTAPTATAATTKPASSNGVFAGPKKTENWTSNVSELYTKYERGGSTIKGGVSDSGATDGKAVSLTIPAGAGSSPGNAAELASKEQFTYGSFSSRVKTADCSAQPNTGAVTGIFTYGNDGTDKDGDGLTDNSEIDIEVLCARPDVLNLTIYTDYEDSTAKSQRVSRMVDLAAGKVISTCYYTDFSGECKEVLSGTQASPATVPAISGFDSSKSYNDYKIDWTADGVTFTITDSSGKELTLWDYKGPAERIPNRPASYLVNFWHTSDWAAEGRPKSVQSPTSPLTVSVDSSVTQALR</sequence>
<dbReference type="SUPFAM" id="SSF49899">
    <property type="entry name" value="Concanavalin A-like lectins/glucanases"/>
    <property type="match status" value="1"/>
</dbReference>
<evidence type="ECO:0000256" key="1">
    <source>
        <dbReference type="SAM" id="MobiDB-lite"/>
    </source>
</evidence>
<comment type="caution">
    <text evidence="3">The sequence shown here is derived from an EMBL/GenBank/DDBJ whole genome shotgun (WGS) entry which is preliminary data.</text>
</comment>
<dbReference type="PROSITE" id="PS51762">
    <property type="entry name" value="GH16_2"/>
    <property type="match status" value="1"/>
</dbReference>
<dbReference type="Gene3D" id="2.60.120.200">
    <property type="match status" value="1"/>
</dbReference>
<dbReference type="InterPro" id="IPR000757">
    <property type="entry name" value="Beta-glucanase-like"/>
</dbReference>